<comment type="caution">
    <text evidence="8">The sequence shown here is derived from an EMBL/GenBank/DDBJ whole genome shotgun (WGS) entry which is preliminary data.</text>
</comment>
<keyword evidence="2 8" id="KW-0489">Methyltransferase</keyword>
<dbReference type="InterPro" id="IPR029063">
    <property type="entry name" value="SAM-dependent_MTases_sf"/>
</dbReference>
<evidence type="ECO:0000259" key="7">
    <source>
        <dbReference type="Pfam" id="PF13588"/>
    </source>
</evidence>
<evidence type="ECO:0000259" key="6">
    <source>
        <dbReference type="Pfam" id="PF02384"/>
    </source>
</evidence>
<proteinExistence type="inferred from homology"/>
<organism evidence="8 9">
    <name type="scientific">Pseudomonas quercus</name>
    <dbReference type="NCBI Taxonomy" id="2722792"/>
    <lineage>
        <taxon>Bacteria</taxon>
        <taxon>Pseudomonadati</taxon>
        <taxon>Pseudomonadota</taxon>
        <taxon>Gammaproteobacteria</taxon>
        <taxon>Pseudomonadales</taxon>
        <taxon>Pseudomonadaceae</taxon>
        <taxon>Pseudomonas</taxon>
    </lineage>
</organism>
<dbReference type="RefSeq" id="WP_168085978.1">
    <property type="nucleotide sequence ID" value="NZ_JAAVJI010000019.1"/>
</dbReference>
<keyword evidence="9" id="KW-1185">Reference proteome</keyword>
<dbReference type="SUPFAM" id="SSF53335">
    <property type="entry name" value="S-adenosyl-L-methionine-dependent methyltransferases"/>
    <property type="match status" value="1"/>
</dbReference>
<dbReference type="EMBL" id="JAAVJI010000019">
    <property type="protein sequence ID" value="NJP03416.1"/>
    <property type="molecule type" value="Genomic_DNA"/>
</dbReference>
<name>A0ABX0YMU3_9PSED</name>
<feature type="domain" description="DNA methylase adenine-specific" evidence="6">
    <location>
        <begin position="275"/>
        <end position="606"/>
    </location>
</feature>
<keyword evidence="3" id="KW-0808">Transferase</keyword>
<evidence type="ECO:0000313" key="9">
    <source>
        <dbReference type="Proteomes" id="UP000746535"/>
    </source>
</evidence>
<dbReference type="PROSITE" id="PS00092">
    <property type="entry name" value="N6_MTASE"/>
    <property type="match status" value="1"/>
</dbReference>
<sequence length="830" mass="94353">MSGEIEKENYIVDHISGLHVKATPEELHAVQIYSKMLTADYNYPKSHIRTRPQWRVKARPSDTTKEYPVDIAVFDGDDHGDAHLKIVVECKKPNRRDGRSQLEDYMRLSNASLGVWFNGLEKLFLRKREGNGKVTFEEIPNIPKFGERVEDVGLYKRQDLRPAHNLKSVFRTARNYLAANAIGITRDEVFAQQLINLIFCKIYDERFTKPTDTVNFRAGYQEAQLKVKERIQKIFDRVKKQYDDVIAPNDSIELDEKSLTYLVGELQIYSITESERDAISDAFEIFIGPSLKGGQGQFFTPRNVVKLLADITKPTPEDRIIDPSCGSGGFLIESLRETWKEIDSRGKEFGWPDQEVYAEKQKIAIKNIRGIDKDSFLSKVAKAYMAIMGDGRGGVFCENSLDNTKNWKSKTREHIQLGSFDLVLTNPPFGKKLKVDDSATLAEYDLGKKWKKVKGESYFEKTSAILDGQSPQILFIERCLDLLKPGGRLGIIAPESMFCNPSHRYIVQYIKSRAKIKTVISLPEELFQPYTHAKTCAVVIENTPPEKNADHDVFMAVAEWCGHDSRGTEIPFDDIPKIIEKYDQYSELGKLDYSHLGFVIKESNINDDIYLPKYYNPEIAGDLEKLSATHDLINLGSLVKQKIVSLATGDEVGKLAYGTGPVPFIRTSDIANWEIKLDAKHGLSELIYEGLRKRQDVREDDILMVRDGTYLVGTSALITSNDTKIVYQSHIYKIRSNNHSVIHPYLLLAAFSSPIVKAQIYSKRFTQDIIDTLGHRINELILPIPKDNVARSNIIQKVESILTMKKRAKELSKQVIDEIAFHVGEELTQE</sequence>
<dbReference type="InterPro" id="IPR052916">
    <property type="entry name" value="Type-I_RE_MTase_Subunit"/>
</dbReference>
<gene>
    <name evidence="8" type="ORF">HBH25_21500</name>
</gene>
<evidence type="ECO:0000256" key="2">
    <source>
        <dbReference type="ARBA" id="ARBA00022603"/>
    </source>
</evidence>
<keyword evidence="5" id="KW-0238">DNA-binding</keyword>
<evidence type="ECO:0000256" key="3">
    <source>
        <dbReference type="ARBA" id="ARBA00022679"/>
    </source>
</evidence>
<evidence type="ECO:0000313" key="8">
    <source>
        <dbReference type="EMBL" id="NJP03416.1"/>
    </source>
</evidence>
<evidence type="ECO:0000256" key="4">
    <source>
        <dbReference type="ARBA" id="ARBA00022747"/>
    </source>
</evidence>
<dbReference type="PANTHER" id="PTHR42998:SF1">
    <property type="entry name" value="TYPE I RESTRICTION ENZYME HINDI METHYLASE SUBUNIT"/>
    <property type="match status" value="1"/>
</dbReference>
<protein>
    <submittedName>
        <fullName evidence="8">N-6 DNA methylase</fullName>
    </submittedName>
</protein>
<evidence type="ECO:0000256" key="5">
    <source>
        <dbReference type="ARBA" id="ARBA00023125"/>
    </source>
</evidence>
<keyword evidence="4" id="KW-0680">Restriction system</keyword>
<dbReference type="PANTHER" id="PTHR42998">
    <property type="entry name" value="TYPE I RESTRICTION ENZYME HINDVIIP M PROTEIN-RELATED"/>
    <property type="match status" value="1"/>
</dbReference>
<dbReference type="InterPro" id="IPR029464">
    <property type="entry name" value="HSDR_N"/>
</dbReference>
<comment type="similarity">
    <text evidence="1">Belongs to the N(4)/N(6)-methyltransferase family.</text>
</comment>
<dbReference type="InterPro" id="IPR002052">
    <property type="entry name" value="DNA_methylase_N6_adenine_CS"/>
</dbReference>
<dbReference type="Pfam" id="PF02384">
    <property type="entry name" value="N6_Mtase"/>
    <property type="match status" value="1"/>
</dbReference>
<evidence type="ECO:0000256" key="1">
    <source>
        <dbReference type="ARBA" id="ARBA00006594"/>
    </source>
</evidence>
<dbReference type="Pfam" id="PF13588">
    <property type="entry name" value="HSDR_N_2"/>
    <property type="match status" value="1"/>
</dbReference>
<dbReference type="PRINTS" id="PR00507">
    <property type="entry name" value="N12N6MTFRASE"/>
</dbReference>
<dbReference type="Gene3D" id="3.90.220.20">
    <property type="entry name" value="DNA methylase specificity domains"/>
    <property type="match status" value="1"/>
</dbReference>
<dbReference type="Gene3D" id="3.40.50.150">
    <property type="entry name" value="Vaccinia Virus protein VP39"/>
    <property type="match status" value="1"/>
</dbReference>
<dbReference type="InterPro" id="IPR044946">
    <property type="entry name" value="Restrct_endonuc_typeI_TRD_sf"/>
</dbReference>
<dbReference type="InterPro" id="IPR003356">
    <property type="entry name" value="DNA_methylase_A-5"/>
</dbReference>
<dbReference type="SUPFAM" id="SSF116734">
    <property type="entry name" value="DNA methylase specificity domain"/>
    <property type="match status" value="1"/>
</dbReference>
<dbReference type="GO" id="GO:0032259">
    <property type="term" value="P:methylation"/>
    <property type="evidence" value="ECO:0007669"/>
    <property type="project" value="UniProtKB-KW"/>
</dbReference>
<feature type="domain" description="Type I restriction enzyme R protein N-terminal" evidence="7">
    <location>
        <begin position="31"/>
        <end position="143"/>
    </location>
</feature>
<accession>A0ABX0YMU3</accession>
<reference evidence="8 9" key="1">
    <citation type="submission" date="2020-03" db="EMBL/GenBank/DDBJ databases">
        <authorList>
            <person name="Wang L."/>
            <person name="He N."/>
            <person name="Li Y."/>
            <person name="Fang Y."/>
            <person name="Zhang F."/>
        </authorList>
    </citation>
    <scope>NUCLEOTIDE SEQUENCE [LARGE SCALE GENOMIC DNA]</scope>
    <source>
        <strain evidence="9">hsmgli-8</strain>
    </source>
</reference>
<dbReference type="Proteomes" id="UP000746535">
    <property type="component" value="Unassembled WGS sequence"/>
</dbReference>
<dbReference type="GO" id="GO:0008168">
    <property type="term" value="F:methyltransferase activity"/>
    <property type="evidence" value="ECO:0007669"/>
    <property type="project" value="UniProtKB-KW"/>
</dbReference>